<dbReference type="EC" id="6.2.-.-" evidence="10"/>
<dbReference type="Pfam" id="PF01300">
    <property type="entry name" value="Sua5_yciO_yrdC"/>
    <property type="match status" value="1"/>
</dbReference>
<evidence type="ECO:0000256" key="10">
    <source>
        <dbReference type="PIRNR" id="PIRNR006256"/>
    </source>
</evidence>
<feature type="active site" evidence="11">
    <location>
        <position position="35"/>
    </location>
</feature>
<dbReference type="InterPro" id="IPR041440">
    <property type="entry name" value="HypF_C"/>
</dbReference>
<dbReference type="InterPro" id="IPR043129">
    <property type="entry name" value="ATPase_NBD"/>
</dbReference>
<dbReference type="Pfam" id="PF22521">
    <property type="entry name" value="HypF_C_2"/>
    <property type="match status" value="1"/>
</dbReference>
<dbReference type="InterPro" id="IPR036046">
    <property type="entry name" value="Acylphosphatase-like_dom_sf"/>
</dbReference>
<reference evidence="15" key="1">
    <citation type="submission" date="2021-01" db="EMBL/GenBank/DDBJ databases">
        <title>Genome public.</title>
        <authorList>
            <person name="Liu C."/>
            <person name="Sun Q."/>
        </authorList>
    </citation>
    <scope>NUCLEOTIDE SEQUENCE [LARGE SCALE GENOMIC DNA]</scope>
    <source>
        <strain evidence="15">YIM B02505</strain>
    </source>
</reference>
<feature type="active site" evidence="11">
    <location>
        <position position="17"/>
    </location>
</feature>
<dbReference type="Pfam" id="PF07503">
    <property type="entry name" value="zf-HYPF"/>
    <property type="match status" value="2"/>
</dbReference>
<dbReference type="Pfam" id="PF00708">
    <property type="entry name" value="Acylphosphatase"/>
    <property type="match status" value="1"/>
</dbReference>
<dbReference type="InterPro" id="IPR001792">
    <property type="entry name" value="Acylphosphatase-like_dom"/>
</dbReference>
<evidence type="ECO:0000313" key="15">
    <source>
        <dbReference type="Proteomes" id="UP000596739"/>
    </source>
</evidence>
<feature type="domain" description="YrdC-like" evidence="13">
    <location>
        <begin position="198"/>
        <end position="382"/>
    </location>
</feature>
<dbReference type="PROSITE" id="PS51160">
    <property type="entry name" value="ACYLPHOSPHATASE_3"/>
    <property type="match status" value="1"/>
</dbReference>
<feature type="domain" description="Acylphosphatase-like" evidence="12">
    <location>
        <begin position="2"/>
        <end position="88"/>
    </location>
</feature>
<keyword evidence="6" id="KW-0863">Zinc-finger</keyword>
<sequence>MRKLILVKGLVQGVGFRPFVYKIAVENNLKGFVRNGSIGVIIDVEGANNSIENFIEVLRFNCPKLSKIEDISIQDGEVKGYQDFQIKGSISENDGFTFISPDLAICEDCYENIKDERNARYRYPFTNCTNCGPRYSIISNMPYSREATTMNSFKLCKSCEEEYADQFNRRFNSETNCCCECGPKVALIDNLGNRINVDNPITEAINLLKDGKILSIKGIGGFNLACDARCEAAIKLLRERKVRNTKPFALMLKDLETVKKYCYISDSEEKILLGNKRPILILKKRGDILPDIIAPAIKELGIMLPYTPLHHLLFHDGIEALIMTSANLNSEPIIYKNEDAISKLHNIVDYHLINNRDIFLSVDDSVVKLINGKAQFIRRGRGYSPTYFKHDGLKDSMSLGAYLKNTFCVSKNGNIILSQYIGDLKNEETMDRQYKAIKHLKDIYNIDPQIIAYDFHPITLELQSLERFEGKIIGTYHHHAHIASVLFENHINEPVIGVAYDGSGFGDDNTVWGGEFLIASQKNFKRVGHLRTKKMPGGDMAVRDPMRMGISYLYDTFKNNKTEVFSKITDINNYNKIQTYNFHDIDIYTDMISKNINSPLTSSMGRFFDAVAYMLGFNRKVTFEGEAAIYLENIAYGYSRAYYEFEIEQKENQYVINTNYIIYSVLKDIKKKIKKEVIAMKFHNTIIKFTEAMCIKLYNDYDINKVALSGGVFQNSILYERIYNNLASKGFRVYTNNKLPCNDGGISLGQIIIANEKEAY</sequence>
<gene>
    <name evidence="14" type="primary">hypF</name>
    <name evidence="14" type="ORF">JHL18_04290</name>
</gene>
<evidence type="ECO:0000256" key="1">
    <source>
        <dbReference type="ARBA" id="ARBA00004711"/>
    </source>
</evidence>
<dbReference type="Gene3D" id="3.30.420.40">
    <property type="match status" value="1"/>
</dbReference>
<evidence type="ECO:0000256" key="5">
    <source>
        <dbReference type="ARBA" id="ARBA00022723"/>
    </source>
</evidence>
<dbReference type="Proteomes" id="UP000596739">
    <property type="component" value="Unassembled WGS sequence"/>
</dbReference>
<keyword evidence="7" id="KW-0862">Zinc</keyword>
<evidence type="ECO:0000256" key="4">
    <source>
        <dbReference type="ARBA" id="ARBA00022598"/>
    </source>
</evidence>
<keyword evidence="4" id="KW-0436">Ligase</keyword>
<evidence type="ECO:0000259" key="12">
    <source>
        <dbReference type="PROSITE" id="PS51160"/>
    </source>
</evidence>
<comment type="catalytic activity">
    <reaction evidence="9">
        <text>C-terminal L-cysteinyl-[HypE protein] + carbamoyl phosphate + ATP + H2O = C-terminal S-carboxamide-L-cysteinyl-[HypE protein] + AMP + phosphate + diphosphate + H(+)</text>
        <dbReference type="Rhea" id="RHEA:55636"/>
        <dbReference type="Rhea" id="RHEA-COMP:14247"/>
        <dbReference type="Rhea" id="RHEA-COMP:14392"/>
        <dbReference type="ChEBI" id="CHEBI:15377"/>
        <dbReference type="ChEBI" id="CHEBI:15378"/>
        <dbReference type="ChEBI" id="CHEBI:30616"/>
        <dbReference type="ChEBI" id="CHEBI:33019"/>
        <dbReference type="ChEBI" id="CHEBI:43474"/>
        <dbReference type="ChEBI" id="CHEBI:58228"/>
        <dbReference type="ChEBI" id="CHEBI:76913"/>
        <dbReference type="ChEBI" id="CHEBI:139126"/>
        <dbReference type="ChEBI" id="CHEBI:456215"/>
    </reaction>
</comment>
<dbReference type="InterPro" id="IPR006070">
    <property type="entry name" value="Sua5-like_dom"/>
</dbReference>
<comment type="pathway">
    <text evidence="1">Protein modification; [NiFe] hydrogenase maturation.</text>
</comment>
<evidence type="ECO:0000256" key="2">
    <source>
        <dbReference type="ARBA" id="ARBA00005614"/>
    </source>
</evidence>
<evidence type="ECO:0000256" key="7">
    <source>
        <dbReference type="ARBA" id="ARBA00022833"/>
    </source>
</evidence>
<evidence type="ECO:0000259" key="13">
    <source>
        <dbReference type="PROSITE" id="PS51163"/>
    </source>
</evidence>
<comment type="caution">
    <text evidence="14">The sequence shown here is derived from an EMBL/GenBank/DDBJ whole genome shotgun (WGS) entry which is preliminary data.</text>
</comment>
<evidence type="ECO:0000256" key="6">
    <source>
        <dbReference type="ARBA" id="ARBA00022771"/>
    </source>
</evidence>
<evidence type="ECO:0000256" key="11">
    <source>
        <dbReference type="PROSITE-ProRule" id="PRU00520"/>
    </source>
</evidence>
<comment type="similarity">
    <text evidence="2">Belongs to the acylphosphatase family.</text>
</comment>
<dbReference type="PANTHER" id="PTHR42959:SF1">
    <property type="entry name" value="CARBAMOYLTRANSFERASE HYPF"/>
    <property type="match status" value="1"/>
</dbReference>
<evidence type="ECO:0000313" key="14">
    <source>
        <dbReference type="EMBL" id="MBK1809859.1"/>
    </source>
</evidence>
<comment type="similarity">
    <text evidence="3 10">Belongs to the carbamoyltransferase HypF family.</text>
</comment>
<dbReference type="PROSITE" id="PS51163">
    <property type="entry name" value="YRDC"/>
    <property type="match status" value="1"/>
</dbReference>
<dbReference type="Gene3D" id="3.90.870.50">
    <property type="match status" value="1"/>
</dbReference>
<dbReference type="SUPFAM" id="SSF55821">
    <property type="entry name" value="YrdC/RibB"/>
    <property type="match status" value="1"/>
</dbReference>
<comment type="catalytic activity">
    <reaction evidence="8 11">
        <text>an acyl phosphate + H2O = a carboxylate + phosphate + H(+)</text>
        <dbReference type="Rhea" id="RHEA:14965"/>
        <dbReference type="ChEBI" id="CHEBI:15377"/>
        <dbReference type="ChEBI" id="CHEBI:15378"/>
        <dbReference type="ChEBI" id="CHEBI:29067"/>
        <dbReference type="ChEBI" id="CHEBI:43474"/>
        <dbReference type="ChEBI" id="CHEBI:59918"/>
        <dbReference type="EC" id="3.6.1.7"/>
    </reaction>
</comment>
<dbReference type="SUPFAM" id="SSF54975">
    <property type="entry name" value="Acylphosphatase/BLUF domain-like"/>
    <property type="match status" value="1"/>
</dbReference>
<evidence type="ECO:0000256" key="8">
    <source>
        <dbReference type="ARBA" id="ARBA00047645"/>
    </source>
</evidence>
<keyword evidence="5" id="KW-0479">Metal-binding</keyword>
<dbReference type="InterPro" id="IPR055128">
    <property type="entry name" value="HypF_C_2"/>
</dbReference>
<keyword evidence="15" id="KW-1185">Reference proteome</keyword>
<name>A0ABS1EKH9_9CLOT</name>
<dbReference type="Gene3D" id="3.30.420.360">
    <property type="match status" value="1"/>
</dbReference>
<dbReference type="PIRSF" id="PIRSF006256">
    <property type="entry name" value="CMPcnvr_hdrg_mat"/>
    <property type="match status" value="1"/>
</dbReference>
<dbReference type="InterPro" id="IPR051060">
    <property type="entry name" value="Carbamoyltrans_HypF-like"/>
</dbReference>
<dbReference type="PANTHER" id="PTHR42959">
    <property type="entry name" value="CARBAMOYLTRANSFERASE"/>
    <property type="match status" value="1"/>
</dbReference>
<dbReference type="EMBL" id="JAENHN010000010">
    <property type="protein sequence ID" value="MBK1809859.1"/>
    <property type="molecule type" value="Genomic_DNA"/>
</dbReference>
<dbReference type="Pfam" id="PF17788">
    <property type="entry name" value="HypF_C"/>
    <property type="match status" value="1"/>
</dbReference>
<dbReference type="RefSeq" id="WP_200266480.1">
    <property type="nucleotide sequence ID" value="NZ_JAENHN010000010.1"/>
</dbReference>
<proteinExistence type="inferred from homology"/>
<dbReference type="InterPro" id="IPR017968">
    <property type="entry name" value="Acylphosphatase_CS"/>
</dbReference>
<accession>A0ABS1EKH9</accession>
<dbReference type="Gene3D" id="3.30.110.120">
    <property type="match status" value="1"/>
</dbReference>
<dbReference type="SUPFAM" id="SSF53067">
    <property type="entry name" value="Actin-like ATPase domain"/>
    <property type="match status" value="1"/>
</dbReference>
<keyword evidence="11" id="KW-0378">Hydrolase</keyword>
<evidence type="ECO:0000256" key="3">
    <source>
        <dbReference type="ARBA" id="ARBA00008097"/>
    </source>
</evidence>
<protein>
    <recommendedName>
        <fullName evidence="10">Carbamoyltransferase</fullName>
        <ecNumber evidence="10">6.2.-.-</ecNumber>
    </recommendedName>
</protein>
<dbReference type="PROSITE" id="PS00150">
    <property type="entry name" value="ACYLPHOSPHATASE_1"/>
    <property type="match status" value="1"/>
</dbReference>
<dbReference type="NCBIfam" id="TIGR00143">
    <property type="entry name" value="hypF"/>
    <property type="match status" value="1"/>
</dbReference>
<dbReference type="InterPro" id="IPR017945">
    <property type="entry name" value="DHBP_synth_RibB-like_a/b_dom"/>
</dbReference>
<evidence type="ECO:0000256" key="9">
    <source>
        <dbReference type="ARBA" id="ARBA00048220"/>
    </source>
</evidence>
<dbReference type="InterPro" id="IPR011125">
    <property type="entry name" value="Znf_HypF"/>
</dbReference>
<dbReference type="InterPro" id="IPR004421">
    <property type="entry name" value="Carbamoyltransferase_HypF"/>
</dbReference>
<organism evidence="14 15">
    <name type="scientific">Clostridium yunnanense</name>
    <dbReference type="NCBI Taxonomy" id="2800325"/>
    <lineage>
        <taxon>Bacteria</taxon>
        <taxon>Bacillati</taxon>
        <taxon>Bacillota</taxon>
        <taxon>Clostridia</taxon>
        <taxon>Eubacteriales</taxon>
        <taxon>Clostridiaceae</taxon>
        <taxon>Clostridium</taxon>
    </lineage>
</organism>